<evidence type="ECO:0000256" key="9">
    <source>
        <dbReference type="ARBA" id="ARBA00023065"/>
    </source>
</evidence>
<evidence type="ECO:0000256" key="6">
    <source>
        <dbReference type="ARBA" id="ARBA00022868"/>
    </source>
</evidence>
<evidence type="ECO:0000256" key="3">
    <source>
        <dbReference type="ARBA" id="ARBA00022448"/>
    </source>
</evidence>
<dbReference type="GO" id="GO:0007602">
    <property type="term" value="P:phototransduction"/>
    <property type="evidence" value="ECO:0007669"/>
    <property type="project" value="TreeGrafter"/>
</dbReference>
<accession>A0A9N9RKV1</accession>
<dbReference type="GO" id="GO:0005921">
    <property type="term" value="C:gap junction"/>
    <property type="evidence" value="ECO:0007669"/>
    <property type="project" value="UniProtKB-SubCell"/>
</dbReference>
<comment type="subcellular location">
    <subcellularLocation>
        <location evidence="1">Cell junction</location>
        <location evidence="1">Gap junction</location>
    </subcellularLocation>
    <subcellularLocation>
        <location evidence="2 12">Cell membrane</location>
        <topology evidence="2 12">Multi-pass membrane protein</topology>
    </subcellularLocation>
</comment>
<keyword evidence="3 12" id="KW-0813">Transport</keyword>
<evidence type="ECO:0000256" key="1">
    <source>
        <dbReference type="ARBA" id="ARBA00004610"/>
    </source>
</evidence>
<dbReference type="AlphaFoldDB" id="A0A9N9RKV1"/>
<keyword evidence="6" id="KW-0303">Gap junction</keyword>
<evidence type="ECO:0000256" key="7">
    <source>
        <dbReference type="ARBA" id="ARBA00022949"/>
    </source>
</evidence>
<evidence type="ECO:0000256" key="8">
    <source>
        <dbReference type="ARBA" id="ARBA00022989"/>
    </source>
</evidence>
<dbReference type="GO" id="GO:0034220">
    <property type="term" value="P:monoatomic ion transmembrane transport"/>
    <property type="evidence" value="ECO:0007669"/>
    <property type="project" value="UniProtKB-KW"/>
</dbReference>
<organism evidence="13 14">
    <name type="scientific">Chironomus riparius</name>
    <dbReference type="NCBI Taxonomy" id="315576"/>
    <lineage>
        <taxon>Eukaryota</taxon>
        <taxon>Metazoa</taxon>
        <taxon>Ecdysozoa</taxon>
        <taxon>Arthropoda</taxon>
        <taxon>Hexapoda</taxon>
        <taxon>Insecta</taxon>
        <taxon>Pterygota</taxon>
        <taxon>Neoptera</taxon>
        <taxon>Endopterygota</taxon>
        <taxon>Diptera</taxon>
        <taxon>Nematocera</taxon>
        <taxon>Chironomoidea</taxon>
        <taxon>Chironomidae</taxon>
        <taxon>Chironominae</taxon>
        <taxon>Chironomus</taxon>
    </lineage>
</organism>
<name>A0A9N9RKV1_9DIPT</name>
<protein>
    <recommendedName>
        <fullName evidence="12">Innexin</fullName>
    </recommendedName>
</protein>
<evidence type="ECO:0000256" key="11">
    <source>
        <dbReference type="ARBA" id="ARBA00023303"/>
    </source>
</evidence>
<keyword evidence="8 12" id="KW-1133">Transmembrane helix</keyword>
<evidence type="ECO:0000256" key="5">
    <source>
        <dbReference type="ARBA" id="ARBA00022692"/>
    </source>
</evidence>
<keyword evidence="7" id="KW-0965">Cell junction</keyword>
<dbReference type="EMBL" id="OU895877">
    <property type="protein sequence ID" value="CAG9798527.1"/>
    <property type="molecule type" value="Genomic_DNA"/>
</dbReference>
<evidence type="ECO:0000256" key="10">
    <source>
        <dbReference type="ARBA" id="ARBA00023136"/>
    </source>
</evidence>
<evidence type="ECO:0000256" key="2">
    <source>
        <dbReference type="ARBA" id="ARBA00004651"/>
    </source>
</evidence>
<dbReference type="PANTHER" id="PTHR11893">
    <property type="entry name" value="INNEXIN"/>
    <property type="match status" value="1"/>
</dbReference>
<keyword evidence="9 12" id="KW-0406">Ion transport</keyword>
<dbReference type="OrthoDB" id="5867527at2759"/>
<evidence type="ECO:0000313" key="13">
    <source>
        <dbReference type="EMBL" id="CAG9798527.1"/>
    </source>
</evidence>
<comment type="function">
    <text evidence="12">Structural component of the gap junctions.</text>
</comment>
<feature type="transmembrane region" description="Helical" evidence="12">
    <location>
        <begin position="184"/>
        <end position="206"/>
    </location>
</feature>
<keyword evidence="14" id="KW-1185">Reference proteome</keyword>
<feature type="transmembrane region" description="Helical" evidence="12">
    <location>
        <begin position="275"/>
        <end position="299"/>
    </location>
</feature>
<feature type="transmembrane region" description="Helical" evidence="12">
    <location>
        <begin position="23"/>
        <end position="43"/>
    </location>
</feature>
<dbReference type="Proteomes" id="UP001153620">
    <property type="component" value="Chromosome 1"/>
</dbReference>
<keyword evidence="5 12" id="KW-0812">Transmembrane</keyword>
<keyword evidence="4" id="KW-1003">Cell membrane</keyword>
<proteinExistence type="inferred from homology"/>
<dbReference type="PRINTS" id="PR01262">
    <property type="entry name" value="INNEXIN"/>
</dbReference>
<comment type="similarity">
    <text evidence="12">Belongs to the pannexin family.</text>
</comment>
<evidence type="ECO:0000256" key="4">
    <source>
        <dbReference type="ARBA" id="ARBA00022475"/>
    </source>
</evidence>
<reference evidence="13" key="2">
    <citation type="submission" date="2022-10" db="EMBL/GenBank/DDBJ databases">
        <authorList>
            <consortium name="ENA_rothamsted_submissions"/>
            <consortium name="culmorum"/>
            <person name="King R."/>
        </authorList>
    </citation>
    <scope>NUCLEOTIDE SEQUENCE</scope>
</reference>
<evidence type="ECO:0000313" key="14">
    <source>
        <dbReference type="Proteomes" id="UP001153620"/>
    </source>
</evidence>
<dbReference type="Pfam" id="PF00876">
    <property type="entry name" value="Innexin"/>
    <property type="match status" value="1"/>
</dbReference>
<dbReference type="PROSITE" id="PS51013">
    <property type="entry name" value="PANNEXIN"/>
    <property type="match status" value="1"/>
</dbReference>
<dbReference type="InterPro" id="IPR000990">
    <property type="entry name" value="Innexin"/>
</dbReference>
<keyword evidence="10 12" id="KW-0472">Membrane</keyword>
<dbReference type="PANTHER" id="PTHR11893:SF43">
    <property type="entry name" value="INNEXIN INX4-RELATED"/>
    <property type="match status" value="1"/>
</dbReference>
<keyword evidence="11 12" id="KW-0407">Ion channel</keyword>
<sequence>MLDQIIKKISPLWHSKDVRTTSFIFKLITKYTVNMFILFIILISGRHLFGHPIQCFSSDKVWIAAMELKCWIDGVFLDENMIEREIGKENIYYGVGSLPMKGKQTKFLTFGFYQWIVPLLLFQTLCMYIPRALWHIYEKGTMMKLLNKTSSPVFTDDWDKQRKQLVAYIKEVKLSYHRQYALKYLFCEFLTIIVILINMLLLNVVIKNFFNVYQPAVSSLIAGNYTQFNRDSSRLFPVQAKCNFQVFGPSGGIQNHDSLCILPQNVINNKIFSIIYVWFILILLCAIFHFIYLIVVYSFKKLRVFQVGRMMERDVTLGKCKEISKNGDLGLWFTLSLFRHNLSPICFQSLCNDLVPSSKKSRSFEEYDNESIYMREAA</sequence>
<dbReference type="GO" id="GO:0005243">
    <property type="term" value="F:gap junction channel activity"/>
    <property type="evidence" value="ECO:0007669"/>
    <property type="project" value="TreeGrafter"/>
</dbReference>
<reference evidence="13" key="1">
    <citation type="submission" date="2022-01" db="EMBL/GenBank/DDBJ databases">
        <authorList>
            <person name="King R."/>
        </authorList>
    </citation>
    <scope>NUCLEOTIDE SEQUENCE</scope>
</reference>
<gene>
    <name evidence="12" type="primary">inx</name>
    <name evidence="13" type="ORF">CHIRRI_LOCUS1509</name>
</gene>
<feature type="transmembrane region" description="Helical" evidence="12">
    <location>
        <begin position="112"/>
        <end position="134"/>
    </location>
</feature>
<dbReference type="GO" id="GO:0005886">
    <property type="term" value="C:plasma membrane"/>
    <property type="evidence" value="ECO:0007669"/>
    <property type="project" value="UniProtKB-SubCell"/>
</dbReference>
<evidence type="ECO:0000256" key="12">
    <source>
        <dbReference type="RuleBase" id="RU010713"/>
    </source>
</evidence>